<evidence type="ECO:0000256" key="1">
    <source>
        <dbReference type="SAM" id="Phobius"/>
    </source>
</evidence>
<keyword evidence="3" id="KW-1185">Reference proteome</keyword>
<keyword evidence="1" id="KW-0472">Membrane</keyword>
<dbReference type="InterPro" id="IPR045584">
    <property type="entry name" value="Pilin-like"/>
</dbReference>
<dbReference type="Proteomes" id="UP001142810">
    <property type="component" value="Unassembled WGS sequence"/>
</dbReference>
<evidence type="ECO:0008006" key="4">
    <source>
        <dbReference type="Google" id="ProtNLM"/>
    </source>
</evidence>
<proteinExistence type="predicted"/>
<name>A0ABT3P5L0_9ALTE</name>
<protein>
    <recommendedName>
        <fullName evidence="4">Prepilin-type N-terminal cleavage/methylation domain-containing protein</fullName>
    </recommendedName>
</protein>
<evidence type="ECO:0000313" key="3">
    <source>
        <dbReference type="Proteomes" id="UP001142810"/>
    </source>
</evidence>
<evidence type="ECO:0000313" key="2">
    <source>
        <dbReference type="EMBL" id="MCW8107371.1"/>
    </source>
</evidence>
<dbReference type="RefSeq" id="WP_265616066.1">
    <property type="nucleotide sequence ID" value="NZ_JAPFRD010000002.1"/>
</dbReference>
<feature type="transmembrane region" description="Helical" evidence="1">
    <location>
        <begin position="20"/>
        <end position="46"/>
    </location>
</feature>
<sequence length="186" mass="20494">MRNQPYAQLVKGTENGMKKYGYTLVQLMVGISIISILLTAGIPSFAEFQRRQELRQILLQTKQLISEARHIAIVHRKNITVVVDTGDRWCIGATTDLTCDCQQITGCQINDIAFTLTAKNNDVVLSESRNRVGTKIVFTASYGTAYGFATTLRLNSVMGVGKVIINNLGRVRMCTDTASALGMQQC</sequence>
<keyword evidence="1" id="KW-0812">Transmembrane</keyword>
<dbReference type="SUPFAM" id="SSF54523">
    <property type="entry name" value="Pili subunits"/>
    <property type="match status" value="1"/>
</dbReference>
<dbReference type="EMBL" id="JAPFRD010000002">
    <property type="protein sequence ID" value="MCW8107371.1"/>
    <property type="molecule type" value="Genomic_DNA"/>
</dbReference>
<reference evidence="2" key="1">
    <citation type="submission" date="2022-11" db="EMBL/GenBank/DDBJ databases">
        <title>Alteromonas sp. nov., isolated from sea water of the Qingdao.</title>
        <authorList>
            <person name="Wang Q."/>
        </authorList>
    </citation>
    <scope>NUCLEOTIDE SEQUENCE</scope>
    <source>
        <strain evidence="2">ASW11-7</strain>
    </source>
</reference>
<accession>A0ABT3P5L0</accession>
<organism evidence="2 3">
    <name type="scientific">Alteromonas aquimaris</name>
    <dbReference type="NCBI Taxonomy" id="2998417"/>
    <lineage>
        <taxon>Bacteria</taxon>
        <taxon>Pseudomonadati</taxon>
        <taxon>Pseudomonadota</taxon>
        <taxon>Gammaproteobacteria</taxon>
        <taxon>Alteromonadales</taxon>
        <taxon>Alteromonadaceae</taxon>
        <taxon>Alteromonas/Salinimonas group</taxon>
        <taxon>Alteromonas</taxon>
    </lineage>
</organism>
<dbReference type="Gene3D" id="3.30.700.10">
    <property type="entry name" value="Glycoprotein, Type 4 Pilin"/>
    <property type="match status" value="1"/>
</dbReference>
<gene>
    <name evidence="2" type="ORF">OPS25_02500</name>
</gene>
<comment type="caution">
    <text evidence="2">The sequence shown here is derived from an EMBL/GenBank/DDBJ whole genome shotgun (WGS) entry which is preliminary data.</text>
</comment>
<keyword evidence="1" id="KW-1133">Transmembrane helix</keyword>